<evidence type="ECO:0000313" key="3">
    <source>
        <dbReference type="Proteomes" id="UP000295662"/>
    </source>
</evidence>
<dbReference type="EMBL" id="SOCA01000005">
    <property type="protein sequence ID" value="TDU69223.1"/>
    <property type="molecule type" value="Genomic_DNA"/>
</dbReference>
<protein>
    <recommendedName>
        <fullName evidence="1">Ribosomal RNA methyltransferase FtsJ domain-containing protein</fullName>
    </recommendedName>
</protein>
<dbReference type="Proteomes" id="UP000295662">
    <property type="component" value="Unassembled WGS sequence"/>
</dbReference>
<proteinExistence type="predicted"/>
<feature type="domain" description="Ribosomal RNA methyltransferase FtsJ" evidence="1">
    <location>
        <begin position="192"/>
        <end position="284"/>
    </location>
</feature>
<dbReference type="Gene3D" id="3.40.50.150">
    <property type="entry name" value="Vaccinia Virus protein VP39"/>
    <property type="match status" value="1"/>
</dbReference>
<dbReference type="GO" id="GO:0008168">
    <property type="term" value="F:methyltransferase activity"/>
    <property type="evidence" value="ECO:0007669"/>
    <property type="project" value="InterPro"/>
</dbReference>
<keyword evidence="3" id="KW-1185">Reference proteome</keyword>
<reference evidence="2 3" key="1">
    <citation type="submission" date="2019-03" db="EMBL/GenBank/DDBJ databases">
        <title>Genomic Encyclopedia of Archaeal and Bacterial Type Strains, Phase II (KMG-II): from individual species to whole genera.</title>
        <authorList>
            <person name="Goeker M."/>
        </authorList>
    </citation>
    <scope>NUCLEOTIDE SEQUENCE [LARGE SCALE GENOMIC DNA]</scope>
    <source>
        <strain evidence="2 3">ATCC 25309</strain>
    </source>
</reference>
<gene>
    <name evidence="2" type="ORF">EI77_02871</name>
</gene>
<dbReference type="InterPro" id="IPR029063">
    <property type="entry name" value="SAM-dependent_MTases_sf"/>
</dbReference>
<name>A0A4V6Q5C4_9BACT</name>
<dbReference type="CDD" id="cd02440">
    <property type="entry name" value="AdoMet_MTases"/>
    <property type="match status" value="1"/>
</dbReference>
<comment type="caution">
    <text evidence="2">The sequence shown here is derived from an EMBL/GenBank/DDBJ whole genome shotgun (WGS) entry which is preliminary data.</text>
</comment>
<dbReference type="GO" id="GO:0032259">
    <property type="term" value="P:methylation"/>
    <property type="evidence" value="ECO:0007669"/>
    <property type="project" value="InterPro"/>
</dbReference>
<dbReference type="Pfam" id="PF01728">
    <property type="entry name" value="FtsJ"/>
    <property type="match status" value="1"/>
</dbReference>
<accession>A0A4V6Q5C4</accession>
<evidence type="ECO:0000259" key="1">
    <source>
        <dbReference type="Pfam" id="PF01728"/>
    </source>
</evidence>
<dbReference type="RefSeq" id="WP_133795919.1">
    <property type="nucleotide sequence ID" value="NZ_SOCA01000005.1"/>
</dbReference>
<organism evidence="2 3">
    <name type="scientific">Prosthecobacter fusiformis</name>
    <dbReference type="NCBI Taxonomy" id="48464"/>
    <lineage>
        <taxon>Bacteria</taxon>
        <taxon>Pseudomonadati</taxon>
        <taxon>Verrucomicrobiota</taxon>
        <taxon>Verrucomicrobiia</taxon>
        <taxon>Verrucomicrobiales</taxon>
        <taxon>Verrucomicrobiaceae</taxon>
        <taxon>Prosthecobacter</taxon>
    </lineage>
</organism>
<sequence>MTNAEVPTSQPQSHSWLVRIPEIFEGVAGEVLERFGATSTTRLGQDYYLIKTPKPSAIHESESAKFARWNLPLDHSWPCNPQKMEGFIEKAAQTLLKKFGDRQPQGLFIGQLNPTSPDKYYKGLASNLRGRALQLFPKLDANTVEEQAPEKPTLFCLVGKEGLFCGMQSPRLSNGLYAGGSKYIDQDSPDIISRAGAKIAEALHYLLLHRPPLVKGSHWVELGACPGGMTSELLAREQRVTAIDRAPLDRRLDNRPGLKFVHADVATFTPQAGTVYDAVLSDLNGPPYESMDHVIRLSRFLKPRGLVVFTLKIPRIESVDEPCELFRKTVKTATKAGLRLFAQTHLTYNRHEFTLFFEKVS</sequence>
<dbReference type="PANTHER" id="PTHR37524:SF2">
    <property type="entry name" value="RIBOSOMAL RNA METHYLTRANSFERASE FTSJ DOMAIN-CONTAINING PROTEIN"/>
    <property type="match status" value="1"/>
</dbReference>
<dbReference type="OrthoDB" id="5290963at2"/>
<dbReference type="InterPro" id="IPR002877">
    <property type="entry name" value="RNA_MeTrfase_FtsJ_dom"/>
</dbReference>
<evidence type="ECO:0000313" key="2">
    <source>
        <dbReference type="EMBL" id="TDU69223.1"/>
    </source>
</evidence>
<dbReference type="AlphaFoldDB" id="A0A4V6Q5C4"/>
<dbReference type="SUPFAM" id="SSF53335">
    <property type="entry name" value="S-adenosyl-L-methionine-dependent methyltransferases"/>
    <property type="match status" value="1"/>
</dbReference>
<dbReference type="PANTHER" id="PTHR37524">
    <property type="entry name" value="RIBOSOMAL RNA LARGE SUBUNIT METHYLTRANSFERASE M"/>
    <property type="match status" value="1"/>
</dbReference>